<dbReference type="Gene3D" id="1.10.238.10">
    <property type="entry name" value="EF-hand"/>
    <property type="match status" value="2"/>
</dbReference>
<dbReference type="PANTHER" id="PTHR10891">
    <property type="entry name" value="EF-HAND CALCIUM-BINDING DOMAIN CONTAINING PROTEIN"/>
    <property type="match status" value="1"/>
</dbReference>
<protein>
    <recommendedName>
        <fullName evidence="4">EF-hand domain-containing protein</fullName>
    </recommendedName>
</protein>
<dbReference type="InterPro" id="IPR039647">
    <property type="entry name" value="EF_hand_pair_protein_CML-like"/>
</dbReference>
<evidence type="ECO:0000313" key="5">
    <source>
        <dbReference type="EMBL" id="KAF6156899.1"/>
    </source>
</evidence>
<dbReference type="SUPFAM" id="SSF47473">
    <property type="entry name" value="EF-hand"/>
    <property type="match status" value="1"/>
</dbReference>
<dbReference type="InterPro" id="IPR018247">
    <property type="entry name" value="EF_Hand_1_Ca_BS"/>
</dbReference>
<evidence type="ECO:0000259" key="4">
    <source>
        <dbReference type="PROSITE" id="PS50222"/>
    </source>
</evidence>
<dbReference type="AlphaFoldDB" id="A0A7J7MPN6"/>
<feature type="domain" description="EF-hand" evidence="4">
    <location>
        <begin position="1"/>
        <end position="34"/>
    </location>
</feature>
<name>A0A7J7MPN6_9MAGN</name>
<feature type="domain" description="EF-hand" evidence="4">
    <location>
        <begin position="69"/>
        <end position="104"/>
    </location>
</feature>
<dbReference type="PROSITE" id="PS00018">
    <property type="entry name" value="EF_HAND_1"/>
    <property type="match status" value="3"/>
</dbReference>
<dbReference type="Proteomes" id="UP000541444">
    <property type="component" value="Unassembled WGS sequence"/>
</dbReference>
<dbReference type="CDD" id="cd00051">
    <property type="entry name" value="EFh"/>
    <property type="match status" value="1"/>
</dbReference>
<keyword evidence="2" id="KW-0677">Repeat</keyword>
<feature type="domain" description="EF-hand" evidence="4">
    <location>
        <begin position="105"/>
        <end position="138"/>
    </location>
</feature>
<gene>
    <name evidence="5" type="ORF">GIB67_000439</name>
</gene>
<evidence type="ECO:0000256" key="3">
    <source>
        <dbReference type="ARBA" id="ARBA00022837"/>
    </source>
</evidence>
<dbReference type="OrthoDB" id="26525at2759"/>
<reference evidence="5 6" key="1">
    <citation type="journal article" date="2020" name="IScience">
        <title>Genome Sequencing of the Endangered Kingdonia uniflora (Circaeasteraceae, Ranunculales) Reveals Potential Mechanisms of Evolutionary Specialization.</title>
        <authorList>
            <person name="Sun Y."/>
            <person name="Deng T."/>
            <person name="Zhang A."/>
            <person name="Moore M.J."/>
            <person name="Landis J.B."/>
            <person name="Lin N."/>
            <person name="Zhang H."/>
            <person name="Zhang X."/>
            <person name="Huang J."/>
            <person name="Zhang X."/>
            <person name="Sun H."/>
            <person name="Wang H."/>
        </authorList>
    </citation>
    <scope>NUCLEOTIDE SEQUENCE [LARGE SCALE GENOMIC DNA]</scope>
    <source>
        <strain evidence="5">TB1705</strain>
        <tissue evidence="5">Leaf</tissue>
    </source>
</reference>
<evidence type="ECO:0000256" key="2">
    <source>
        <dbReference type="ARBA" id="ARBA00022737"/>
    </source>
</evidence>
<evidence type="ECO:0000313" key="6">
    <source>
        <dbReference type="Proteomes" id="UP000541444"/>
    </source>
</evidence>
<organism evidence="5 6">
    <name type="scientific">Kingdonia uniflora</name>
    <dbReference type="NCBI Taxonomy" id="39325"/>
    <lineage>
        <taxon>Eukaryota</taxon>
        <taxon>Viridiplantae</taxon>
        <taxon>Streptophyta</taxon>
        <taxon>Embryophyta</taxon>
        <taxon>Tracheophyta</taxon>
        <taxon>Spermatophyta</taxon>
        <taxon>Magnoliopsida</taxon>
        <taxon>Ranunculales</taxon>
        <taxon>Circaeasteraceae</taxon>
        <taxon>Kingdonia</taxon>
    </lineage>
</organism>
<proteinExistence type="predicted"/>
<comment type="caution">
    <text evidence="5">The sequence shown here is derived from an EMBL/GenBank/DDBJ whole genome shotgun (WGS) entry which is preliminary data.</text>
</comment>
<feature type="domain" description="EF-hand" evidence="4">
    <location>
        <begin position="35"/>
        <end position="63"/>
    </location>
</feature>
<evidence type="ECO:0000256" key="1">
    <source>
        <dbReference type="ARBA" id="ARBA00022723"/>
    </source>
</evidence>
<dbReference type="GO" id="GO:0005509">
    <property type="term" value="F:calcium ion binding"/>
    <property type="evidence" value="ECO:0007669"/>
    <property type="project" value="InterPro"/>
</dbReference>
<dbReference type="PROSITE" id="PS50222">
    <property type="entry name" value="EF_HAND_2"/>
    <property type="match status" value="4"/>
</dbReference>
<dbReference type="InterPro" id="IPR011992">
    <property type="entry name" value="EF-hand-dom_pair"/>
</dbReference>
<keyword evidence="3" id="KW-0106">Calcium</keyword>
<dbReference type="FunFam" id="1.10.238.10:FF:000001">
    <property type="entry name" value="Calmodulin 1"/>
    <property type="match status" value="1"/>
</dbReference>
<accession>A0A7J7MPN6</accession>
<dbReference type="Pfam" id="PF13499">
    <property type="entry name" value="EF-hand_7"/>
    <property type="match status" value="2"/>
</dbReference>
<dbReference type="InterPro" id="IPR002048">
    <property type="entry name" value="EF_hand_dom"/>
</dbReference>
<dbReference type="SMART" id="SM00054">
    <property type="entry name" value="EFh"/>
    <property type="match status" value="4"/>
</dbReference>
<sequence>MEEVERVFNHFDSNRDGKISSTELKNVLLALGSSASPEEVQKMMDEIDTDGDGFIDLKEFSEFHTSECNTSDELRDAFEMYDKDKNGLISSNELHLVLRSLGENCSVLDCVKMIESVDCDGDGCVNFDEFKMMMSSNK</sequence>
<keyword evidence="1" id="KW-0479">Metal-binding</keyword>
<dbReference type="EMBL" id="JACGCM010001293">
    <property type="protein sequence ID" value="KAF6156899.1"/>
    <property type="molecule type" value="Genomic_DNA"/>
</dbReference>
<keyword evidence="6" id="KW-1185">Reference proteome</keyword>